<keyword evidence="3" id="KW-1185">Reference proteome</keyword>
<evidence type="ECO:0000256" key="1">
    <source>
        <dbReference type="SAM" id="MobiDB-lite"/>
    </source>
</evidence>
<dbReference type="Proteomes" id="UP000233766">
    <property type="component" value="Unassembled WGS sequence"/>
</dbReference>
<organism evidence="2 3">
    <name type="scientific">Nocardia fluminea</name>
    <dbReference type="NCBI Taxonomy" id="134984"/>
    <lineage>
        <taxon>Bacteria</taxon>
        <taxon>Bacillati</taxon>
        <taxon>Actinomycetota</taxon>
        <taxon>Actinomycetes</taxon>
        <taxon>Mycobacteriales</taxon>
        <taxon>Nocardiaceae</taxon>
        <taxon>Nocardia</taxon>
    </lineage>
</organism>
<feature type="compositionally biased region" description="Basic and acidic residues" evidence="1">
    <location>
        <begin position="1"/>
        <end position="16"/>
    </location>
</feature>
<dbReference type="EMBL" id="PJMW01000002">
    <property type="protein sequence ID" value="PKV80974.1"/>
    <property type="molecule type" value="Genomic_DNA"/>
</dbReference>
<sequence>MSYRIENSRRAKRPDGSRPPARFARRGNYQLPVRGNGNGVR</sequence>
<dbReference type="AlphaFoldDB" id="A0A2N3VH76"/>
<proteinExistence type="predicted"/>
<reference evidence="2 3" key="1">
    <citation type="submission" date="2017-12" db="EMBL/GenBank/DDBJ databases">
        <title>Sequencing the genomes of 1000 Actinobacteria strains.</title>
        <authorList>
            <person name="Klenk H.-P."/>
        </authorList>
    </citation>
    <scope>NUCLEOTIDE SEQUENCE [LARGE SCALE GENOMIC DNA]</scope>
    <source>
        <strain evidence="2 3">DSM 44489</strain>
    </source>
</reference>
<protein>
    <submittedName>
        <fullName evidence="2">Uncharacterized protein</fullName>
    </submittedName>
</protein>
<comment type="caution">
    <text evidence="2">The sequence shown here is derived from an EMBL/GenBank/DDBJ whole genome shotgun (WGS) entry which is preliminary data.</text>
</comment>
<gene>
    <name evidence="2" type="ORF">ATK86_5415</name>
</gene>
<evidence type="ECO:0000313" key="3">
    <source>
        <dbReference type="Proteomes" id="UP000233766"/>
    </source>
</evidence>
<accession>A0A2N3VH76</accession>
<evidence type="ECO:0000313" key="2">
    <source>
        <dbReference type="EMBL" id="PKV80974.1"/>
    </source>
</evidence>
<feature type="region of interest" description="Disordered" evidence="1">
    <location>
        <begin position="1"/>
        <end position="41"/>
    </location>
</feature>
<name>A0A2N3VH76_9NOCA</name>